<dbReference type="AlphaFoldDB" id="A0A839T7V9"/>
<evidence type="ECO:0000313" key="1">
    <source>
        <dbReference type="EMBL" id="MBB3103753.1"/>
    </source>
</evidence>
<dbReference type="Proteomes" id="UP000549250">
    <property type="component" value="Unassembled WGS sequence"/>
</dbReference>
<keyword evidence="2" id="KW-1185">Reference proteome</keyword>
<dbReference type="RefSeq" id="WP_183166663.1">
    <property type="nucleotide sequence ID" value="NZ_JACHXI010000009.1"/>
</dbReference>
<accession>A0A839T7V9</accession>
<reference evidence="1 2" key="1">
    <citation type="submission" date="2020-08" db="EMBL/GenBank/DDBJ databases">
        <title>Genomic Encyclopedia of Type Strains, Phase III (KMG-III): the genomes of soil and plant-associated and newly described type strains.</title>
        <authorList>
            <person name="Whitman W."/>
        </authorList>
    </citation>
    <scope>NUCLEOTIDE SEQUENCE [LARGE SCALE GENOMIC DNA]</scope>
    <source>
        <strain evidence="1 2">CECT 4462</strain>
    </source>
</reference>
<proteinExistence type="predicted"/>
<evidence type="ECO:0000313" key="2">
    <source>
        <dbReference type="Proteomes" id="UP000549250"/>
    </source>
</evidence>
<dbReference type="EMBL" id="JACHXI010000009">
    <property type="protein sequence ID" value="MBB3103753.1"/>
    <property type="molecule type" value="Genomic_DNA"/>
</dbReference>
<gene>
    <name evidence="1" type="ORF">FHR87_002150</name>
</gene>
<protein>
    <submittedName>
        <fullName evidence="1">Uncharacterized protein</fullName>
    </submittedName>
</protein>
<organism evidence="1 2">
    <name type="scientific">Azomonas macrocytogenes</name>
    <name type="common">Azotobacter macrocytogenes</name>
    <dbReference type="NCBI Taxonomy" id="69962"/>
    <lineage>
        <taxon>Bacteria</taxon>
        <taxon>Pseudomonadati</taxon>
        <taxon>Pseudomonadota</taxon>
        <taxon>Gammaproteobacteria</taxon>
        <taxon>Pseudomonadales</taxon>
        <taxon>Pseudomonadaceae</taxon>
        <taxon>Azomonas</taxon>
    </lineage>
</organism>
<name>A0A839T7V9_AZOMA</name>
<sequence length="112" mass="12678">MSADLEHRLNQIDRENDLESLQERIASDISEGDPKTCNAFADFCANELNGSLIYAFCLARIQADDGLLKQTLDELDTCIETYREKFIDAETGLALAAYKEDAEARWEAIHFE</sequence>
<comment type="caution">
    <text evidence="1">The sequence shown here is derived from an EMBL/GenBank/DDBJ whole genome shotgun (WGS) entry which is preliminary data.</text>
</comment>